<dbReference type="SUPFAM" id="SSF51430">
    <property type="entry name" value="NAD(P)-linked oxidoreductase"/>
    <property type="match status" value="1"/>
</dbReference>
<evidence type="ECO:0000259" key="2">
    <source>
        <dbReference type="Pfam" id="PF00248"/>
    </source>
</evidence>
<dbReference type="InterPro" id="IPR023210">
    <property type="entry name" value="NADP_OxRdtase_dom"/>
</dbReference>
<dbReference type="EMBL" id="JACKSJ010000186">
    <property type="protein sequence ID" value="MCV7172537.1"/>
    <property type="molecule type" value="Genomic_DNA"/>
</dbReference>
<dbReference type="RefSeq" id="WP_264014712.1">
    <property type="nucleotide sequence ID" value="NZ_JACKSJ010000186.1"/>
</dbReference>
<evidence type="ECO:0000256" key="1">
    <source>
        <dbReference type="ARBA" id="ARBA00023002"/>
    </source>
</evidence>
<reference evidence="3" key="1">
    <citation type="submission" date="2020-07" db="EMBL/GenBank/DDBJ databases">
        <authorList>
            <person name="Pettersson B.M.F."/>
            <person name="Behra P.R.K."/>
            <person name="Ramesh M."/>
            <person name="Das S."/>
            <person name="Dasgupta S."/>
            <person name="Kirsebom L.A."/>
        </authorList>
    </citation>
    <scope>NUCLEOTIDE SEQUENCE</scope>
    <source>
        <strain evidence="3">DSM 44615</strain>
    </source>
</reference>
<keyword evidence="1" id="KW-0560">Oxidoreductase</keyword>
<reference evidence="3" key="2">
    <citation type="journal article" date="2022" name="BMC Genomics">
        <title>Comparative genome analysis of mycobacteria focusing on tRNA and non-coding RNA.</title>
        <authorList>
            <person name="Behra P.R.K."/>
            <person name="Pettersson B.M.F."/>
            <person name="Ramesh M."/>
            <person name="Das S."/>
            <person name="Dasgupta S."/>
            <person name="Kirsebom L.A."/>
        </authorList>
    </citation>
    <scope>NUCLEOTIDE SEQUENCE</scope>
    <source>
        <strain evidence="3">DSM 44615</strain>
    </source>
</reference>
<protein>
    <submittedName>
        <fullName evidence="3">Aldo/keto reductase</fullName>
    </submittedName>
</protein>
<dbReference type="InterPro" id="IPR036812">
    <property type="entry name" value="NAD(P)_OxRdtase_dom_sf"/>
</dbReference>
<dbReference type="FunFam" id="3.20.20.100:FF:000004">
    <property type="entry name" value="Oxidoreductase, aldo/keto reductase"/>
    <property type="match status" value="1"/>
</dbReference>
<comment type="caution">
    <text evidence="3">The sequence shown here is derived from an EMBL/GenBank/DDBJ whole genome shotgun (WGS) entry which is preliminary data.</text>
</comment>
<dbReference type="PANTHER" id="PTHR43364:SF4">
    <property type="entry name" value="NAD(P)-LINKED OXIDOREDUCTASE SUPERFAMILY PROTEIN"/>
    <property type="match status" value="1"/>
</dbReference>
<dbReference type="InterPro" id="IPR050523">
    <property type="entry name" value="AKR_Detox_Biosynth"/>
</dbReference>
<feature type="domain" description="NADP-dependent oxidoreductase" evidence="2">
    <location>
        <begin position="15"/>
        <end position="313"/>
    </location>
</feature>
<dbReference type="PANTHER" id="PTHR43364">
    <property type="entry name" value="NADH-SPECIFIC METHYLGLYOXAL REDUCTASE-RELATED"/>
    <property type="match status" value="1"/>
</dbReference>
<dbReference type="Proteomes" id="UP001140293">
    <property type="component" value="Unassembled WGS sequence"/>
</dbReference>
<organism evidence="3 4">
    <name type="scientific">[Mycobacterium] manitobense</name>
    <dbReference type="NCBI Taxonomy" id="190147"/>
    <lineage>
        <taxon>Bacteria</taxon>
        <taxon>Bacillati</taxon>
        <taxon>Actinomycetota</taxon>
        <taxon>Actinomycetes</taxon>
        <taxon>Mycobacteriales</taxon>
        <taxon>Mycobacteriaceae</taxon>
        <taxon>Mycolicibacterium</taxon>
    </lineage>
</organism>
<dbReference type="GO" id="GO:0005829">
    <property type="term" value="C:cytosol"/>
    <property type="evidence" value="ECO:0007669"/>
    <property type="project" value="TreeGrafter"/>
</dbReference>
<dbReference type="AlphaFoldDB" id="A0A9X2YDG5"/>
<gene>
    <name evidence="3" type="ORF">H7I41_21705</name>
</gene>
<keyword evidence="4" id="KW-1185">Reference proteome</keyword>
<proteinExistence type="predicted"/>
<accession>A0A9X2YDG5</accession>
<name>A0A9X2YDG5_9MYCO</name>
<evidence type="ECO:0000313" key="3">
    <source>
        <dbReference type="EMBL" id="MCV7172537.1"/>
    </source>
</evidence>
<sequence length="352" mass="38211">MRYRLLGNSGLRVSEIALGTMTFGAQGWGTGEDEAGAIYSAFRDAGGNLVDTANEIYAEGRSEEYLGRLITGHRHEVVIATKYTDAPPGTDPNAAGNSRKSMVQSVERSLRRLGTDYVDLLWVHAWDFLTPEAEVMRALDDLVRSGKVLYVGISDAPAWVVARCHTIAELRGWSPFVGLQIEYNLIERTPERELLPMARALDITVVAWSPLASGILSGKYAGGGASQGGRRLDTVSFRELDERSLAIARAVGDVAAQLGSSSPQVALAWLRQRQPAQVIPIIGARTVAQFEDNAGCLLVTLDADTMTRLDEVSAVSMGFPTDFLATTSQPTYGGMLDRIDSHRDRGMWPAPE</sequence>
<dbReference type="Pfam" id="PF00248">
    <property type="entry name" value="Aldo_ket_red"/>
    <property type="match status" value="1"/>
</dbReference>
<dbReference type="CDD" id="cd19080">
    <property type="entry name" value="AKR_AKR9A_9B"/>
    <property type="match status" value="1"/>
</dbReference>
<evidence type="ECO:0000313" key="4">
    <source>
        <dbReference type="Proteomes" id="UP001140293"/>
    </source>
</evidence>
<dbReference type="Gene3D" id="3.20.20.100">
    <property type="entry name" value="NADP-dependent oxidoreductase domain"/>
    <property type="match status" value="1"/>
</dbReference>
<dbReference type="GO" id="GO:0016491">
    <property type="term" value="F:oxidoreductase activity"/>
    <property type="evidence" value="ECO:0007669"/>
    <property type="project" value="UniProtKB-KW"/>
</dbReference>